<keyword evidence="3" id="KW-1185">Reference proteome</keyword>
<dbReference type="Proteomes" id="UP001341245">
    <property type="component" value="Unassembled WGS sequence"/>
</dbReference>
<organism evidence="2 3">
    <name type="scientific">Aureobasidium pullulans</name>
    <name type="common">Black yeast</name>
    <name type="synonym">Pullularia pullulans</name>
    <dbReference type="NCBI Taxonomy" id="5580"/>
    <lineage>
        <taxon>Eukaryota</taxon>
        <taxon>Fungi</taxon>
        <taxon>Dikarya</taxon>
        <taxon>Ascomycota</taxon>
        <taxon>Pezizomycotina</taxon>
        <taxon>Dothideomycetes</taxon>
        <taxon>Dothideomycetidae</taxon>
        <taxon>Dothideales</taxon>
        <taxon>Saccotheciaceae</taxon>
        <taxon>Aureobasidium</taxon>
    </lineage>
</organism>
<dbReference type="EMBL" id="JASGXD010000003">
    <property type="protein sequence ID" value="KAK6007167.1"/>
    <property type="molecule type" value="Genomic_DNA"/>
</dbReference>
<reference evidence="2 3" key="1">
    <citation type="submission" date="2023-11" db="EMBL/GenBank/DDBJ databases">
        <title>Draft genome sequence and annotation of the polyextremotolerant black yeast-like fungus Aureobasidium pullulans NRRL 62042.</title>
        <authorList>
            <person name="Dielentheis-Frenken M.R.E."/>
            <person name="Wibberg D."/>
            <person name="Blank L.M."/>
            <person name="Tiso T."/>
        </authorList>
    </citation>
    <scope>NUCLEOTIDE SEQUENCE [LARGE SCALE GENOMIC DNA]</scope>
    <source>
        <strain evidence="2 3">NRRL 62042</strain>
    </source>
</reference>
<sequence>MSNAMTFAAVPAREDCPSCPETGERCALHQSMYLRAFEGRQEPDAMGRTDQASVPERGGHDDQPINEQPKMSKSMSKTLAKTLAREKNQLKTQEGQMISALRKLNFEEVAVKQKRRDRRREKAALQIPDPIKIANKKEKAAQRAADPERIAKLEAHKQKVAESKVRTQARRVRQMEQQKQHSKSRIVKDDIAEANEALKHAPALQSYRTRNDYVSTDPTTRTRGQNAARDVHEKIQSLVAVHSMPEETGADAFLVRADSLIDQILASFSSTLSTTDRKNLEEALSLVRTVQLLSSKDYRPQRPGTGDEWLDRVICGINPGEQVAFKRELAIEDVPIKQEYESENSLNAQEQGQGFGGRLRGGADNDQDHPHIGDTKRDTMMD</sequence>
<feature type="region of interest" description="Disordered" evidence="1">
    <location>
        <begin position="39"/>
        <end position="77"/>
    </location>
</feature>
<feature type="compositionally biased region" description="Basic and acidic residues" evidence="1">
    <location>
        <begin position="361"/>
        <end position="382"/>
    </location>
</feature>
<gene>
    <name evidence="2" type="ORF">QM012_006175</name>
</gene>
<accession>A0ABR0TS67</accession>
<name>A0ABR0TS67_AURPU</name>
<evidence type="ECO:0000313" key="3">
    <source>
        <dbReference type="Proteomes" id="UP001341245"/>
    </source>
</evidence>
<evidence type="ECO:0000256" key="1">
    <source>
        <dbReference type="SAM" id="MobiDB-lite"/>
    </source>
</evidence>
<proteinExistence type="predicted"/>
<comment type="caution">
    <text evidence="2">The sequence shown here is derived from an EMBL/GenBank/DDBJ whole genome shotgun (WGS) entry which is preliminary data.</text>
</comment>
<feature type="compositionally biased region" description="Polar residues" evidence="1">
    <location>
        <begin position="65"/>
        <end position="77"/>
    </location>
</feature>
<feature type="region of interest" description="Disordered" evidence="1">
    <location>
        <begin position="341"/>
        <end position="382"/>
    </location>
</feature>
<evidence type="ECO:0000313" key="2">
    <source>
        <dbReference type="EMBL" id="KAK6007167.1"/>
    </source>
</evidence>
<protein>
    <submittedName>
        <fullName evidence="2">Uncharacterized protein</fullName>
    </submittedName>
</protein>